<dbReference type="STRING" id="48467.SAMN02745166_03526"/>
<dbReference type="Proteomes" id="UP000190774">
    <property type="component" value="Unassembled WGS sequence"/>
</dbReference>
<sequence>MADSFHSLTYHLIWSTKNRTACLSEMLQPRLWEYLAGIAHQKKMQPLCVGGWFDHVHALVRLPPNLDVSKAIQWLKGPSSKWLHETFPHELGAFEWQDGYGAFSVSQSQVGEVFEYIKNQRQHHRTKTFQEEFVAFLERHGIEWKPEYIWG</sequence>
<dbReference type="GO" id="GO:0004803">
    <property type="term" value="F:transposase activity"/>
    <property type="evidence" value="ECO:0007669"/>
    <property type="project" value="InterPro"/>
</dbReference>
<evidence type="ECO:0000259" key="1">
    <source>
        <dbReference type="SMART" id="SM01321"/>
    </source>
</evidence>
<dbReference type="RefSeq" id="WP_078814712.1">
    <property type="nucleotide sequence ID" value="NZ_FUYE01000013.1"/>
</dbReference>
<dbReference type="PANTHER" id="PTHR33360">
    <property type="entry name" value="TRANSPOSASE FOR INSERTION SEQUENCE ELEMENT IS200"/>
    <property type="match status" value="1"/>
</dbReference>
<evidence type="ECO:0000313" key="2">
    <source>
        <dbReference type="EMBL" id="SKB02063.1"/>
    </source>
</evidence>
<feature type="domain" description="Transposase IS200-like" evidence="1">
    <location>
        <begin position="5"/>
        <end position="120"/>
    </location>
</feature>
<accession>A0A1T4YK53</accession>
<dbReference type="Gene3D" id="3.30.70.1290">
    <property type="entry name" value="Transposase IS200-like"/>
    <property type="match status" value="1"/>
</dbReference>
<name>A0A1T4YK53_9BACT</name>
<protein>
    <submittedName>
        <fullName evidence="2">REP element-mobilizing transposase RayT</fullName>
    </submittedName>
</protein>
<dbReference type="OrthoDB" id="194285at2"/>
<dbReference type="EMBL" id="FUYE01000013">
    <property type="protein sequence ID" value="SKB02063.1"/>
    <property type="molecule type" value="Genomic_DNA"/>
</dbReference>
<dbReference type="SUPFAM" id="SSF143422">
    <property type="entry name" value="Transposase IS200-like"/>
    <property type="match status" value="1"/>
</dbReference>
<dbReference type="GO" id="GO:0003677">
    <property type="term" value="F:DNA binding"/>
    <property type="evidence" value="ECO:0007669"/>
    <property type="project" value="InterPro"/>
</dbReference>
<reference evidence="3" key="1">
    <citation type="submission" date="2017-02" db="EMBL/GenBank/DDBJ databases">
        <authorList>
            <person name="Varghese N."/>
            <person name="Submissions S."/>
        </authorList>
    </citation>
    <scope>NUCLEOTIDE SEQUENCE [LARGE SCALE GENOMIC DNA]</scope>
    <source>
        <strain evidence="3">ATCC 700200</strain>
    </source>
</reference>
<dbReference type="GO" id="GO:0006313">
    <property type="term" value="P:DNA transposition"/>
    <property type="evidence" value="ECO:0007669"/>
    <property type="project" value="InterPro"/>
</dbReference>
<dbReference type="PANTHER" id="PTHR33360:SF2">
    <property type="entry name" value="TRANSPOSASE FOR INSERTION SEQUENCE ELEMENT IS200"/>
    <property type="match status" value="1"/>
</dbReference>
<dbReference type="InterPro" id="IPR036515">
    <property type="entry name" value="Transposase_17_sf"/>
</dbReference>
<evidence type="ECO:0000313" key="3">
    <source>
        <dbReference type="Proteomes" id="UP000190774"/>
    </source>
</evidence>
<proteinExistence type="predicted"/>
<dbReference type="NCBIfam" id="NF033573">
    <property type="entry name" value="transpos_IS200"/>
    <property type="match status" value="1"/>
</dbReference>
<gene>
    <name evidence="2" type="ORF">SAMN02745166_03526</name>
</gene>
<organism evidence="2 3">
    <name type="scientific">Prosthecobacter debontii</name>
    <dbReference type="NCBI Taxonomy" id="48467"/>
    <lineage>
        <taxon>Bacteria</taxon>
        <taxon>Pseudomonadati</taxon>
        <taxon>Verrucomicrobiota</taxon>
        <taxon>Verrucomicrobiia</taxon>
        <taxon>Verrucomicrobiales</taxon>
        <taxon>Verrucomicrobiaceae</taxon>
        <taxon>Prosthecobacter</taxon>
    </lineage>
</organism>
<dbReference type="SMART" id="SM01321">
    <property type="entry name" value="Y1_Tnp"/>
    <property type="match status" value="1"/>
</dbReference>
<dbReference type="InterPro" id="IPR002686">
    <property type="entry name" value="Transposase_17"/>
</dbReference>
<dbReference type="AlphaFoldDB" id="A0A1T4YK53"/>
<keyword evidence="3" id="KW-1185">Reference proteome</keyword>
<dbReference type="Pfam" id="PF01797">
    <property type="entry name" value="Y1_Tnp"/>
    <property type="match status" value="1"/>
</dbReference>